<feature type="region of interest" description="Disordered" evidence="1">
    <location>
        <begin position="1"/>
        <end position="50"/>
    </location>
</feature>
<dbReference type="Proteomes" id="UP001141806">
    <property type="component" value="Unassembled WGS sequence"/>
</dbReference>
<name>A0A9Q0KE57_9MAGN</name>
<gene>
    <name evidence="2" type="ORF">NE237_015513</name>
</gene>
<protein>
    <submittedName>
        <fullName evidence="2">Uncharacterized protein</fullName>
    </submittedName>
</protein>
<sequence length="199" mass="21392">MDFVGPELPPLRDQGPEVQNGFLEGLEDGECSHSGGSKGGCGRVEHVSPRVPLGPKEKIVSQKKEKTGEEWNREDQPTDLIVVTTLATEAVTSSAGQGGVEHLDRLAFSRKDLITIDGVDPEIGIGFEADTITAMQTSSLEQLHLNDSLSLALDGEKNSLINPSFFGSRGSGRPTRLAGHFELPFVDLTLSGDKPFSFF</sequence>
<organism evidence="2 3">
    <name type="scientific">Protea cynaroides</name>
    <dbReference type="NCBI Taxonomy" id="273540"/>
    <lineage>
        <taxon>Eukaryota</taxon>
        <taxon>Viridiplantae</taxon>
        <taxon>Streptophyta</taxon>
        <taxon>Embryophyta</taxon>
        <taxon>Tracheophyta</taxon>
        <taxon>Spermatophyta</taxon>
        <taxon>Magnoliopsida</taxon>
        <taxon>Proteales</taxon>
        <taxon>Proteaceae</taxon>
        <taxon>Protea</taxon>
    </lineage>
</organism>
<accession>A0A9Q0KE57</accession>
<evidence type="ECO:0000313" key="2">
    <source>
        <dbReference type="EMBL" id="KAJ4968812.1"/>
    </source>
</evidence>
<proteinExistence type="predicted"/>
<reference evidence="2" key="1">
    <citation type="journal article" date="2023" name="Plant J.">
        <title>The genome of the king protea, Protea cynaroides.</title>
        <authorList>
            <person name="Chang J."/>
            <person name="Duong T.A."/>
            <person name="Schoeman C."/>
            <person name="Ma X."/>
            <person name="Roodt D."/>
            <person name="Barker N."/>
            <person name="Li Z."/>
            <person name="Van de Peer Y."/>
            <person name="Mizrachi E."/>
        </authorList>
    </citation>
    <scope>NUCLEOTIDE SEQUENCE</scope>
    <source>
        <tissue evidence="2">Young leaves</tissue>
    </source>
</reference>
<keyword evidence="3" id="KW-1185">Reference proteome</keyword>
<evidence type="ECO:0000256" key="1">
    <source>
        <dbReference type="SAM" id="MobiDB-lite"/>
    </source>
</evidence>
<dbReference type="EMBL" id="JAMYWD010000006">
    <property type="protein sequence ID" value="KAJ4968812.1"/>
    <property type="molecule type" value="Genomic_DNA"/>
</dbReference>
<comment type="caution">
    <text evidence="2">The sequence shown here is derived from an EMBL/GenBank/DDBJ whole genome shotgun (WGS) entry which is preliminary data.</text>
</comment>
<evidence type="ECO:0000313" key="3">
    <source>
        <dbReference type="Proteomes" id="UP001141806"/>
    </source>
</evidence>
<dbReference type="AlphaFoldDB" id="A0A9Q0KE57"/>